<evidence type="ECO:0000313" key="6">
    <source>
        <dbReference type="EMBL" id="MFC4027697.1"/>
    </source>
</evidence>
<evidence type="ECO:0000313" key="7">
    <source>
        <dbReference type="Proteomes" id="UP001595793"/>
    </source>
</evidence>
<name>A0ABV8H6J2_9FLAO</name>
<keyword evidence="7" id="KW-1185">Reference proteome</keyword>
<gene>
    <name evidence="6" type="ORF">ACFOS1_09810</name>
</gene>
<evidence type="ECO:0000256" key="2">
    <source>
        <dbReference type="ARBA" id="ARBA00022801"/>
    </source>
</evidence>
<accession>A0ABV8H6J2</accession>
<comment type="similarity">
    <text evidence="1 4">Belongs to the glycosyl hydrolase 28 family.</text>
</comment>
<evidence type="ECO:0000256" key="5">
    <source>
        <dbReference type="SAM" id="SignalP"/>
    </source>
</evidence>
<feature type="chain" id="PRO_5046398731" evidence="5">
    <location>
        <begin position="20"/>
        <end position="523"/>
    </location>
</feature>
<evidence type="ECO:0000256" key="3">
    <source>
        <dbReference type="ARBA" id="ARBA00023295"/>
    </source>
</evidence>
<keyword evidence="2 4" id="KW-0378">Hydrolase</keyword>
<evidence type="ECO:0000256" key="4">
    <source>
        <dbReference type="RuleBase" id="RU361169"/>
    </source>
</evidence>
<reference evidence="7" key="1">
    <citation type="journal article" date="2019" name="Int. J. Syst. Evol. Microbiol.">
        <title>The Global Catalogue of Microorganisms (GCM) 10K type strain sequencing project: providing services to taxonomists for standard genome sequencing and annotation.</title>
        <authorList>
            <consortium name="The Broad Institute Genomics Platform"/>
            <consortium name="The Broad Institute Genome Sequencing Center for Infectious Disease"/>
            <person name="Wu L."/>
            <person name="Ma J."/>
        </authorList>
    </citation>
    <scope>NUCLEOTIDE SEQUENCE [LARGE SCALE GENOMIC DNA]</scope>
    <source>
        <strain evidence="7">CECT 9128</strain>
    </source>
</reference>
<organism evidence="6 7">
    <name type="scientific">Zunongwangia endophytica</name>
    <dbReference type="NCBI Taxonomy" id="1808945"/>
    <lineage>
        <taxon>Bacteria</taxon>
        <taxon>Pseudomonadati</taxon>
        <taxon>Bacteroidota</taxon>
        <taxon>Flavobacteriia</taxon>
        <taxon>Flavobacteriales</taxon>
        <taxon>Flavobacteriaceae</taxon>
        <taxon>Zunongwangia</taxon>
    </lineage>
</organism>
<dbReference type="Gene3D" id="2.160.20.10">
    <property type="entry name" value="Single-stranded right-handed beta-helix, Pectin lyase-like"/>
    <property type="match status" value="1"/>
</dbReference>
<dbReference type="SMART" id="SM00710">
    <property type="entry name" value="PbH1"/>
    <property type="match status" value="5"/>
</dbReference>
<dbReference type="InterPro" id="IPR012334">
    <property type="entry name" value="Pectin_lyas_fold"/>
</dbReference>
<dbReference type="Proteomes" id="UP001595793">
    <property type="component" value="Unassembled WGS sequence"/>
</dbReference>
<dbReference type="EC" id="3.2.1.-" evidence="6"/>
<dbReference type="InterPro" id="IPR006626">
    <property type="entry name" value="PbH1"/>
</dbReference>
<dbReference type="SUPFAM" id="SSF51126">
    <property type="entry name" value="Pectin lyase-like"/>
    <property type="match status" value="1"/>
</dbReference>
<dbReference type="Pfam" id="PF00295">
    <property type="entry name" value="Glyco_hydro_28"/>
    <property type="match status" value="2"/>
</dbReference>
<keyword evidence="5" id="KW-0732">Signal</keyword>
<dbReference type="EMBL" id="JBHSAS010000006">
    <property type="protein sequence ID" value="MFC4027697.1"/>
    <property type="molecule type" value="Genomic_DNA"/>
</dbReference>
<dbReference type="InterPro" id="IPR000743">
    <property type="entry name" value="Glyco_hydro_28"/>
</dbReference>
<comment type="caution">
    <text evidence="6">The sequence shown here is derived from an EMBL/GenBank/DDBJ whole genome shotgun (WGS) entry which is preliminary data.</text>
</comment>
<dbReference type="PANTHER" id="PTHR31339">
    <property type="entry name" value="PECTIN LYASE-RELATED"/>
    <property type="match status" value="1"/>
</dbReference>
<evidence type="ECO:0000256" key="1">
    <source>
        <dbReference type="ARBA" id="ARBA00008834"/>
    </source>
</evidence>
<dbReference type="PROSITE" id="PS00502">
    <property type="entry name" value="POLYGALACTURONASE"/>
    <property type="match status" value="1"/>
</dbReference>
<dbReference type="InterPro" id="IPR051801">
    <property type="entry name" value="GH28_Enzymes"/>
</dbReference>
<protein>
    <submittedName>
        <fullName evidence="6">Glycoside hydrolase family 28 protein</fullName>
        <ecNumber evidence="6">3.2.1.-</ecNumber>
    </submittedName>
</protein>
<dbReference type="InterPro" id="IPR011050">
    <property type="entry name" value="Pectin_lyase_fold/virulence"/>
</dbReference>
<proteinExistence type="inferred from homology"/>
<sequence length="523" mass="59061">MFKKIQLFIFLLLPFFVFAQNEWINIAEERSQTKDSLITNIIQNAIDKASSKGGGTIYFPAGDYLTGAIRLKSNITLHLDAGALLRFSNDFDDYLPFVEMRWEGTVMKNFSPLIYAYEVENIAITGRGTIDGQGKKWWLEMYRFETAKEKPPRTKFQKMWVEQNQELETSDYYQRTMNLEFFRPPLIQAYRSENILIEGVTIQNSPFWTVNPAFCNNIRITGVTIKNPPSPNTDGINPTSCKNVHISDCHISVGDDCITIKSGRDADGRKWATPTENVTITNCTMLSGHGAVVIGSEMSGGIKKITISNCIFDGTDRGIRFKTARGRGGIVEDIRVSNIVMNNIQKEAIMMNMFYDHNKNIEPVTEQTPIFRNIHFSAITGNNIKTAGKLAGIEEMPIQNISFSDINLEAEEGFYVSVAKNVEFHDISVTTEIGSSFEILNSEDIILDNVQSQKPLEITAVIKAENVKNMLLTNTTMFQEFDFLLSVLGENNKNIFLQNNTIPNVEKTLQKAREVRTSSIIQK</sequence>
<dbReference type="PANTHER" id="PTHR31339:SF9">
    <property type="entry name" value="PLASMIN AND FIBRONECTIN-BINDING PROTEIN A"/>
    <property type="match status" value="1"/>
</dbReference>
<dbReference type="RefSeq" id="WP_290233533.1">
    <property type="nucleotide sequence ID" value="NZ_JAUFPZ010000002.1"/>
</dbReference>
<feature type="signal peptide" evidence="5">
    <location>
        <begin position="1"/>
        <end position="19"/>
    </location>
</feature>
<keyword evidence="3 4" id="KW-0326">Glycosidase</keyword>
<dbReference type="GO" id="GO:0016798">
    <property type="term" value="F:hydrolase activity, acting on glycosyl bonds"/>
    <property type="evidence" value="ECO:0007669"/>
    <property type="project" value="UniProtKB-KW"/>
</dbReference>